<dbReference type="Proteomes" id="UP001497497">
    <property type="component" value="Unassembled WGS sequence"/>
</dbReference>
<organism evidence="2 3">
    <name type="scientific">Lymnaea stagnalis</name>
    <name type="common">Great pond snail</name>
    <name type="synonym">Helix stagnalis</name>
    <dbReference type="NCBI Taxonomy" id="6523"/>
    <lineage>
        <taxon>Eukaryota</taxon>
        <taxon>Metazoa</taxon>
        <taxon>Spiralia</taxon>
        <taxon>Lophotrochozoa</taxon>
        <taxon>Mollusca</taxon>
        <taxon>Gastropoda</taxon>
        <taxon>Heterobranchia</taxon>
        <taxon>Euthyneura</taxon>
        <taxon>Panpulmonata</taxon>
        <taxon>Hygrophila</taxon>
        <taxon>Lymnaeoidea</taxon>
        <taxon>Lymnaeidae</taxon>
        <taxon>Lymnaea</taxon>
    </lineage>
</organism>
<dbReference type="AlphaFoldDB" id="A0AAV2IBP7"/>
<dbReference type="Pfam" id="PF10259">
    <property type="entry name" value="Rogdi_lz"/>
    <property type="match status" value="1"/>
</dbReference>
<evidence type="ECO:0000313" key="3">
    <source>
        <dbReference type="Proteomes" id="UP001497497"/>
    </source>
</evidence>
<accession>A0AAV2IBP7</accession>
<evidence type="ECO:0000256" key="1">
    <source>
        <dbReference type="ARBA" id="ARBA00005535"/>
    </source>
</evidence>
<proteinExistence type="inferred from homology"/>
<gene>
    <name evidence="2" type="ORF">GSLYS_00017182001</name>
</gene>
<dbReference type="PANTHER" id="PTHR13618">
    <property type="entry name" value="LEUCINE ZIPPER CONTAINING TRANSCRIPTION FACTOR LZF1"/>
    <property type="match status" value="1"/>
</dbReference>
<dbReference type="GO" id="GO:0043291">
    <property type="term" value="C:RAVE complex"/>
    <property type="evidence" value="ECO:0007669"/>
    <property type="project" value="TreeGrafter"/>
</dbReference>
<comment type="caution">
    <text evidence="2">The sequence shown here is derived from an EMBL/GenBank/DDBJ whole genome shotgun (WGS) entry which is preliminary data.</text>
</comment>
<dbReference type="InterPro" id="IPR028241">
    <property type="entry name" value="RAVE2/Rogdi"/>
</dbReference>
<dbReference type="EMBL" id="CAXITT010000567">
    <property type="protein sequence ID" value="CAL1543648.1"/>
    <property type="molecule type" value="Genomic_DNA"/>
</dbReference>
<keyword evidence="3" id="KW-1185">Reference proteome</keyword>
<name>A0AAV2IBP7_LYMST</name>
<reference evidence="2 3" key="1">
    <citation type="submission" date="2024-04" db="EMBL/GenBank/DDBJ databases">
        <authorList>
            <consortium name="Genoscope - CEA"/>
            <person name="William W."/>
        </authorList>
    </citation>
    <scope>NUCLEOTIDE SEQUENCE [LARGE SCALE GENOMIC DNA]</scope>
</reference>
<evidence type="ECO:0000313" key="2">
    <source>
        <dbReference type="EMBL" id="CAL1543648.1"/>
    </source>
</evidence>
<comment type="similarity">
    <text evidence="1">Belongs to the rogdi family.</text>
</comment>
<sequence>MSDVPWINVVMAKSTKEEAELLVLRNELSWLLREEVNPVLQDIRETLQECYDCLPFHGTAEKSIRHEELVPQKLILTCPNGTSAMNLKSMVTLRGDCVEGAELQFKHKLGREHNIFKTKLKDGCVWRLPQVRDTGNHLCNALEIVSRNDASYVYKSVKEVFLLLDELMESLMKCRQSLSLPKRKSINELMENQNLLVFNPALPSDIAISFYIHTSKLVLALYCLHQNGQHKLEKVEITHRIQVEAMVKWLNEAIIFFTLSLQQCQQLKDKLMAVSQILEDP</sequence>
<dbReference type="PANTHER" id="PTHR13618:SF1">
    <property type="entry name" value="PROTEIN ROGDI HOMOLOG"/>
    <property type="match status" value="1"/>
</dbReference>
<protein>
    <submittedName>
        <fullName evidence="2">Uncharacterized protein</fullName>
    </submittedName>
</protein>